<dbReference type="CDD" id="cd02068">
    <property type="entry name" value="radical_SAM_B12_BD"/>
    <property type="match status" value="1"/>
</dbReference>
<comment type="caution">
    <text evidence="8">The sequence shown here is derived from an EMBL/GenBank/DDBJ whole genome shotgun (WGS) entry which is preliminary data.</text>
</comment>
<dbReference type="PANTHER" id="PTHR43409">
    <property type="entry name" value="ANAEROBIC MAGNESIUM-PROTOPORPHYRIN IX MONOMETHYL ESTER CYCLASE-RELATED"/>
    <property type="match status" value="1"/>
</dbReference>
<dbReference type="EMBL" id="BARS01020276">
    <property type="protein sequence ID" value="GAG05397.1"/>
    <property type="molecule type" value="Genomic_DNA"/>
</dbReference>
<accession>X0V1S8</accession>
<evidence type="ECO:0000256" key="4">
    <source>
        <dbReference type="ARBA" id="ARBA00022723"/>
    </source>
</evidence>
<feature type="non-terminal residue" evidence="8">
    <location>
        <position position="1"/>
    </location>
</feature>
<organism evidence="8">
    <name type="scientific">marine sediment metagenome</name>
    <dbReference type="NCBI Taxonomy" id="412755"/>
    <lineage>
        <taxon>unclassified sequences</taxon>
        <taxon>metagenomes</taxon>
        <taxon>ecological metagenomes</taxon>
    </lineage>
</organism>
<keyword evidence="4" id="KW-0479">Metal-binding</keyword>
<keyword evidence="2" id="KW-0808">Transferase</keyword>
<keyword evidence="5" id="KW-0408">Iron</keyword>
<feature type="domain" description="B12-binding" evidence="7">
    <location>
        <begin position="1"/>
        <end position="115"/>
    </location>
</feature>
<evidence type="ECO:0000256" key="5">
    <source>
        <dbReference type="ARBA" id="ARBA00023004"/>
    </source>
</evidence>
<name>X0V1S8_9ZZZZ</name>
<dbReference type="InterPro" id="IPR023404">
    <property type="entry name" value="rSAM_horseshoe"/>
</dbReference>
<feature type="non-terminal residue" evidence="8">
    <location>
        <position position="273"/>
    </location>
</feature>
<sequence length="273" mass="30998">IAAALREREPGWEVEVYDINALRPPREEVEAFIRDAEFDVVGTGGIVTIYKYIKWLLGVIRKHHPEGKIVVGGSCATSIPQIMMDHTEADILCIGEGENTAVELLDAIENGRPLDEVAGIWFRDGNGGVRRTAPRQAIKKLDTLPHPLWELFPMEVYTANPIGAVNINKWDDGKQRGNDARKSMNVLSSRGCPYKCTFCYHDFMGAAYRHRSAENVYEEIVFLKDKFGIDYVHFIDDCFIINRKNVMRFCDLMIRNDVKVEWGCAGRVNVMTE</sequence>
<reference evidence="8" key="1">
    <citation type="journal article" date="2014" name="Front. Microbiol.">
        <title>High frequency of phylogenetically diverse reductive dehalogenase-homologous genes in deep subseafloor sedimentary metagenomes.</title>
        <authorList>
            <person name="Kawai M."/>
            <person name="Futagami T."/>
            <person name="Toyoda A."/>
            <person name="Takaki Y."/>
            <person name="Nishi S."/>
            <person name="Hori S."/>
            <person name="Arai W."/>
            <person name="Tsubouchi T."/>
            <person name="Morono Y."/>
            <person name="Uchiyama I."/>
            <person name="Ito T."/>
            <person name="Fujiyama A."/>
            <person name="Inagaki F."/>
            <person name="Takami H."/>
        </authorList>
    </citation>
    <scope>NUCLEOTIDE SEQUENCE</scope>
    <source>
        <strain evidence="8">Expedition CK06-06</strain>
    </source>
</reference>
<dbReference type="Pfam" id="PF04055">
    <property type="entry name" value="Radical_SAM"/>
    <property type="match status" value="1"/>
</dbReference>
<gene>
    <name evidence="8" type="ORF">S01H1_32719</name>
</gene>
<dbReference type="AlphaFoldDB" id="X0V1S8"/>
<dbReference type="InterPro" id="IPR034466">
    <property type="entry name" value="Methyltransferase_Class_B"/>
</dbReference>
<dbReference type="SFLD" id="SFLDS00029">
    <property type="entry name" value="Radical_SAM"/>
    <property type="match status" value="1"/>
</dbReference>
<keyword evidence="6" id="KW-0411">Iron-sulfur</keyword>
<dbReference type="SFLD" id="SFLDG01082">
    <property type="entry name" value="B12-binding_domain_containing"/>
    <property type="match status" value="1"/>
</dbReference>
<proteinExistence type="predicted"/>
<evidence type="ECO:0000256" key="3">
    <source>
        <dbReference type="ARBA" id="ARBA00022691"/>
    </source>
</evidence>
<dbReference type="GO" id="GO:0051539">
    <property type="term" value="F:4 iron, 4 sulfur cluster binding"/>
    <property type="evidence" value="ECO:0007669"/>
    <property type="project" value="UniProtKB-KW"/>
</dbReference>
<dbReference type="PROSITE" id="PS51332">
    <property type="entry name" value="B12_BINDING"/>
    <property type="match status" value="1"/>
</dbReference>
<evidence type="ECO:0000256" key="2">
    <source>
        <dbReference type="ARBA" id="ARBA00022679"/>
    </source>
</evidence>
<dbReference type="InterPro" id="IPR007197">
    <property type="entry name" value="rSAM"/>
</dbReference>
<evidence type="ECO:0000256" key="6">
    <source>
        <dbReference type="ARBA" id="ARBA00023014"/>
    </source>
</evidence>
<dbReference type="GO" id="GO:0005829">
    <property type="term" value="C:cytosol"/>
    <property type="evidence" value="ECO:0007669"/>
    <property type="project" value="TreeGrafter"/>
</dbReference>
<dbReference type="InterPro" id="IPR051198">
    <property type="entry name" value="BchE-like"/>
</dbReference>
<dbReference type="InterPro" id="IPR006158">
    <property type="entry name" value="Cobalamin-bd"/>
</dbReference>
<dbReference type="SUPFAM" id="SSF102114">
    <property type="entry name" value="Radical SAM enzymes"/>
    <property type="match status" value="1"/>
</dbReference>
<evidence type="ECO:0000256" key="1">
    <source>
        <dbReference type="ARBA" id="ARBA00001966"/>
    </source>
</evidence>
<dbReference type="SFLD" id="SFLDG01123">
    <property type="entry name" value="methyltransferase_(Class_B)"/>
    <property type="match status" value="1"/>
</dbReference>
<comment type="cofactor">
    <cofactor evidence="1">
        <name>[4Fe-4S] cluster</name>
        <dbReference type="ChEBI" id="CHEBI:49883"/>
    </cofactor>
</comment>
<dbReference type="Gene3D" id="3.80.30.20">
    <property type="entry name" value="tm_1862 like domain"/>
    <property type="match status" value="1"/>
</dbReference>
<dbReference type="GO" id="GO:0046872">
    <property type="term" value="F:metal ion binding"/>
    <property type="evidence" value="ECO:0007669"/>
    <property type="project" value="UniProtKB-KW"/>
</dbReference>
<evidence type="ECO:0000313" key="8">
    <source>
        <dbReference type="EMBL" id="GAG05397.1"/>
    </source>
</evidence>
<dbReference type="GO" id="GO:0031419">
    <property type="term" value="F:cobalamin binding"/>
    <property type="evidence" value="ECO:0007669"/>
    <property type="project" value="InterPro"/>
</dbReference>
<dbReference type="PANTHER" id="PTHR43409:SF7">
    <property type="entry name" value="BLL1977 PROTEIN"/>
    <property type="match status" value="1"/>
</dbReference>
<keyword evidence="3" id="KW-0949">S-adenosyl-L-methionine</keyword>
<dbReference type="Gene3D" id="3.40.50.280">
    <property type="entry name" value="Cobalamin-binding domain"/>
    <property type="match status" value="1"/>
</dbReference>
<protein>
    <recommendedName>
        <fullName evidence="7">B12-binding domain-containing protein</fullName>
    </recommendedName>
</protein>
<dbReference type="InterPro" id="IPR058240">
    <property type="entry name" value="rSAM_sf"/>
</dbReference>
<dbReference type="Pfam" id="PF02310">
    <property type="entry name" value="B12-binding"/>
    <property type="match status" value="1"/>
</dbReference>
<dbReference type="GO" id="GO:0003824">
    <property type="term" value="F:catalytic activity"/>
    <property type="evidence" value="ECO:0007669"/>
    <property type="project" value="InterPro"/>
</dbReference>
<evidence type="ECO:0000259" key="7">
    <source>
        <dbReference type="PROSITE" id="PS51332"/>
    </source>
</evidence>